<evidence type="ECO:0000313" key="1">
    <source>
        <dbReference type="EMBL" id="CAG8769896.1"/>
    </source>
</evidence>
<reference evidence="1" key="1">
    <citation type="submission" date="2021-06" db="EMBL/GenBank/DDBJ databases">
        <authorList>
            <person name="Kallberg Y."/>
            <person name="Tangrot J."/>
            <person name="Rosling A."/>
        </authorList>
    </citation>
    <scope>NUCLEOTIDE SEQUENCE</scope>
    <source>
        <strain evidence="1">MA453B</strain>
    </source>
</reference>
<dbReference type="OrthoDB" id="10631207at2759"/>
<evidence type="ECO:0000313" key="2">
    <source>
        <dbReference type="Proteomes" id="UP000789405"/>
    </source>
</evidence>
<accession>A0A9N9J9Z5</accession>
<comment type="caution">
    <text evidence="1">The sequence shown here is derived from an EMBL/GenBank/DDBJ whole genome shotgun (WGS) entry which is preliminary data.</text>
</comment>
<dbReference type="EMBL" id="CAJVPY010019032">
    <property type="protein sequence ID" value="CAG8769896.1"/>
    <property type="molecule type" value="Genomic_DNA"/>
</dbReference>
<gene>
    <name evidence="1" type="ORF">DERYTH_LOCUS18587</name>
</gene>
<feature type="non-terminal residue" evidence="1">
    <location>
        <position position="167"/>
    </location>
</feature>
<proteinExistence type="predicted"/>
<protein>
    <submittedName>
        <fullName evidence="1">9993_t:CDS:1</fullName>
    </submittedName>
</protein>
<dbReference type="AlphaFoldDB" id="A0A9N9J9Z5"/>
<name>A0A9N9J9Z5_9GLOM</name>
<dbReference type="Proteomes" id="UP000789405">
    <property type="component" value="Unassembled WGS sequence"/>
</dbReference>
<organism evidence="1 2">
    <name type="scientific">Dentiscutata erythropus</name>
    <dbReference type="NCBI Taxonomy" id="1348616"/>
    <lineage>
        <taxon>Eukaryota</taxon>
        <taxon>Fungi</taxon>
        <taxon>Fungi incertae sedis</taxon>
        <taxon>Mucoromycota</taxon>
        <taxon>Glomeromycotina</taxon>
        <taxon>Glomeromycetes</taxon>
        <taxon>Diversisporales</taxon>
        <taxon>Gigasporaceae</taxon>
        <taxon>Dentiscutata</taxon>
    </lineage>
</organism>
<feature type="non-terminal residue" evidence="1">
    <location>
        <position position="1"/>
    </location>
</feature>
<sequence>VPSQSLQLFQPPKTTKTVLVCYCYGENGHFARNCLSEKKPVKEQKSQATQLNNKSKNVSYTDTEYEKYLGDQKEVEQALYNQTPQQQATFEVPELDDPIAVEVLPLQGPAKKVVKKRLLLGISLNQKASEYNIGQKVTPKQQDNAHNLLFRNHAVFATNISEDRQMM</sequence>
<keyword evidence="2" id="KW-1185">Reference proteome</keyword>